<accession>A0A5J4SIX4</accession>
<dbReference type="InterPro" id="IPR025665">
    <property type="entry name" value="Beta-barrel_OMP_2"/>
</dbReference>
<evidence type="ECO:0000313" key="2">
    <source>
        <dbReference type="EMBL" id="KAA6346166.1"/>
    </source>
</evidence>
<name>A0A5J4SIX4_9ZZZZ</name>
<reference evidence="2" key="1">
    <citation type="submission" date="2019-03" db="EMBL/GenBank/DDBJ databases">
        <title>Single cell metagenomics reveals metabolic interactions within the superorganism composed of flagellate Streblomastix strix and complex community of Bacteroidetes bacteria on its surface.</title>
        <authorList>
            <person name="Treitli S.C."/>
            <person name="Kolisko M."/>
            <person name="Husnik F."/>
            <person name="Keeling P."/>
            <person name="Hampl V."/>
        </authorList>
    </citation>
    <scope>NUCLEOTIDE SEQUENCE</scope>
    <source>
        <strain evidence="2">STM</strain>
    </source>
</reference>
<sequence length="107" mass="11479">PVNLKYSLGFGSLASVFVAAGPSAFFNFNSGSKNIPNNFVAESASSIGNYKPFELSFNIGAGIKAFRHLQIGINYNIPVTNSAVIEAFGVTSSLKTKVWQVSMAYMF</sequence>
<feature type="non-terminal residue" evidence="2">
    <location>
        <position position="1"/>
    </location>
</feature>
<comment type="caution">
    <text evidence="2">The sequence shown here is derived from an EMBL/GenBank/DDBJ whole genome shotgun (WGS) entry which is preliminary data.</text>
</comment>
<dbReference type="EMBL" id="SNRY01000140">
    <property type="protein sequence ID" value="KAA6346166.1"/>
    <property type="molecule type" value="Genomic_DNA"/>
</dbReference>
<dbReference type="Pfam" id="PF13568">
    <property type="entry name" value="OMP_b-brl_2"/>
    <property type="match status" value="1"/>
</dbReference>
<proteinExistence type="predicted"/>
<protein>
    <recommendedName>
        <fullName evidence="1">Outer membrane protein beta-barrel domain-containing protein</fullName>
    </recommendedName>
</protein>
<evidence type="ECO:0000259" key="1">
    <source>
        <dbReference type="Pfam" id="PF13568"/>
    </source>
</evidence>
<dbReference type="AlphaFoldDB" id="A0A5J4SIX4"/>
<organism evidence="2">
    <name type="scientific">termite gut metagenome</name>
    <dbReference type="NCBI Taxonomy" id="433724"/>
    <lineage>
        <taxon>unclassified sequences</taxon>
        <taxon>metagenomes</taxon>
        <taxon>organismal metagenomes</taxon>
    </lineage>
</organism>
<feature type="domain" description="Outer membrane protein beta-barrel" evidence="1">
    <location>
        <begin position="1"/>
        <end position="82"/>
    </location>
</feature>
<gene>
    <name evidence="2" type="ORF">EZS27_006289</name>
</gene>